<keyword evidence="2" id="KW-1185">Reference proteome</keyword>
<proteinExistence type="predicted"/>
<protein>
    <submittedName>
        <fullName evidence="1">Retrovirus-related Pol polyprotein from transposon TNT 1-94</fullName>
    </submittedName>
</protein>
<reference evidence="2" key="1">
    <citation type="journal article" date="2019" name="Plant Biotechnol. J.">
        <title>Genome sequencing of the Australian wild diploid species Gossypium australe highlights disease resistance and delayed gland morphogenesis.</title>
        <authorList>
            <person name="Cai Y."/>
            <person name="Cai X."/>
            <person name="Wang Q."/>
            <person name="Wang P."/>
            <person name="Zhang Y."/>
            <person name="Cai C."/>
            <person name="Xu Y."/>
            <person name="Wang K."/>
            <person name="Zhou Z."/>
            <person name="Wang C."/>
            <person name="Geng S."/>
            <person name="Li B."/>
            <person name="Dong Q."/>
            <person name="Hou Y."/>
            <person name="Wang H."/>
            <person name="Ai P."/>
            <person name="Liu Z."/>
            <person name="Yi F."/>
            <person name="Sun M."/>
            <person name="An G."/>
            <person name="Cheng J."/>
            <person name="Zhang Y."/>
            <person name="Shi Q."/>
            <person name="Xie Y."/>
            <person name="Shi X."/>
            <person name="Chang Y."/>
            <person name="Huang F."/>
            <person name="Chen Y."/>
            <person name="Hong S."/>
            <person name="Mi L."/>
            <person name="Sun Q."/>
            <person name="Zhang L."/>
            <person name="Zhou B."/>
            <person name="Peng R."/>
            <person name="Zhang X."/>
            <person name="Liu F."/>
        </authorList>
    </citation>
    <scope>NUCLEOTIDE SEQUENCE [LARGE SCALE GENOMIC DNA]</scope>
    <source>
        <strain evidence="2">cv. PA1801</strain>
    </source>
</reference>
<accession>A0A5B6VV40</accession>
<organism evidence="1 2">
    <name type="scientific">Gossypium australe</name>
    <dbReference type="NCBI Taxonomy" id="47621"/>
    <lineage>
        <taxon>Eukaryota</taxon>
        <taxon>Viridiplantae</taxon>
        <taxon>Streptophyta</taxon>
        <taxon>Embryophyta</taxon>
        <taxon>Tracheophyta</taxon>
        <taxon>Spermatophyta</taxon>
        <taxon>Magnoliopsida</taxon>
        <taxon>eudicotyledons</taxon>
        <taxon>Gunneridae</taxon>
        <taxon>Pentapetalae</taxon>
        <taxon>rosids</taxon>
        <taxon>malvids</taxon>
        <taxon>Malvales</taxon>
        <taxon>Malvaceae</taxon>
        <taxon>Malvoideae</taxon>
        <taxon>Gossypium</taxon>
    </lineage>
</organism>
<dbReference type="OrthoDB" id="411615at2759"/>
<dbReference type="EMBL" id="SMMG02000005">
    <property type="protein sequence ID" value="KAA3473141.1"/>
    <property type="molecule type" value="Genomic_DNA"/>
</dbReference>
<name>A0A5B6VV40_9ROSI</name>
<evidence type="ECO:0000313" key="1">
    <source>
        <dbReference type="EMBL" id="KAA3473141.1"/>
    </source>
</evidence>
<evidence type="ECO:0000313" key="2">
    <source>
        <dbReference type="Proteomes" id="UP000325315"/>
    </source>
</evidence>
<comment type="caution">
    <text evidence="1">The sequence shown here is derived from an EMBL/GenBank/DDBJ whole genome shotgun (WGS) entry which is preliminary data.</text>
</comment>
<sequence length="73" mass="8238">MQEDVRALEANGTWTMESLSFGKKALDFALVEKMVDVQTFLVIVVSNNSELHQMDVHTAFMHGNLVGNQVWKT</sequence>
<dbReference type="Proteomes" id="UP000325315">
    <property type="component" value="Unassembled WGS sequence"/>
</dbReference>
<dbReference type="AlphaFoldDB" id="A0A5B6VV40"/>
<gene>
    <name evidence="1" type="ORF">EPI10_023545</name>
</gene>